<dbReference type="KEGG" id="pmaw:MACH26_26330"/>
<gene>
    <name evidence="1" type="ORF">MACH26_26330</name>
</gene>
<dbReference type="AlphaFoldDB" id="A0AA48KSG3"/>
<dbReference type="EMBL" id="AP027272">
    <property type="protein sequence ID" value="BDX07112.1"/>
    <property type="molecule type" value="Genomic_DNA"/>
</dbReference>
<evidence type="ECO:0000313" key="1">
    <source>
        <dbReference type="EMBL" id="BDX07112.1"/>
    </source>
</evidence>
<dbReference type="RefSeq" id="WP_338293101.1">
    <property type="nucleotide sequence ID" value="NZ_AP027272.1"/>
</dbReference>
<sequence length="56" mass="6441">MTAAEAQYTMDCLIAKTRAALDLWLNEPGNMALQQEFKEANQALLEFSRLRKEPNR</sequence>
<accession>A0AA48KSG3</accession>
<reference evidence="1" key="1">
    <citation type="submission" date="2023-01" db="EMBL/GenBank/DDBJ databases">
        <title>Complete genome sequence of Planctobacterium marinum strain Dej080120_11.</title>
        <authorList>
            <person name="Ueki S."/>
            <person name="Maruyama F."/>
        </authorList>
    </citation>
    <scope>NUCLEOTIDE SEQUENCE</scope>
    <source>
        <strain evidence="1">Dej080120_11</strain>
    </source>
</reference>
<dbReference type="Proteomes" id="UP001333710">
    <property type="component" value="Chromosome"/>
</dbReference>
<keyword evidence="2" id="KW-1185">Reference proteome</keyword>
<name>A0AA48KSG3_9ALTE</name>
<organism evidence="1 2">
    <name type="scientific">Planctobacterium marinum</name>
    <dbReference type="NCBI Taxonomy" id="1631968"/>
    <lineage>
        <taxon>Bacteria</taxon>
        <taxon>Pseudomonadati</taxon>
        <taxon>Pseudomonadota</taxon>
        <taxon>Gammaproteobacteria</taxon>
        <taxon>Alteromonadales</taxon>
        <taxon>Alteromonadaceae</taxon>
        <taxon>Planctobacterium</taxon>
    </lineage>
</organism>
<evidence type="ECO:0000313" key="2">
    <source>
        <dbReference type="Proteomes" id="UP001333710"/>
    </source>
</evidence>
<protein>
    <submittedName>
        <fullName evidence="1">Uncharacterized protein</fullName>
    </submittedName>
</protein>
<proteinExistence type="predicted"/>